<keyword evidence="5" id="KW-0808">Transferase</keyword>
<dbReference type="InterPro" id="IPR013013">
    <property type="entry name" value="PTS_EIIC_1"/>
</dbReference>
<keyword evidence="4 16" id="KW-0762">Sugar transport</keyword>
<dbReference type="Pfam" id="PF00358">
    <property type="entry name" value="PTS_EIIA_1"/>
    <property type="match status" value="1"/>
</dbReference>
<dbReference type="Gene3D" id="3.30.1360.60">
    <property type="entry name" value="Glucose permease domain IIB"/>
    <property type="match status" value="1"/>
</dbReference>
<dbReference type="InterPro" id="IPR036878">
    <property type="entry name" value="Glu_permease_IIB"/>
</dbReference>
<feature type="transmembrane region" description="Helical" evidence="12">
    <location>
        <begin position="202"/>
        <end position="221"/>
    </location>
</feature>
<dbReference type="SUPFAM" id="SSF51261">
    <property type="entry name" value="Duplicated hybrid motif"/>
    <property type="match status" value="1"/>
</dbReference>
<dbReference type="NCBIfam" id="TIGR00830">
    <property type="entry name" value="PTBA"/>
    <property type="match status" value="1"/>
</dbReference>
<dbReference type="Pfam" id="PF00367">
    <property type="entry name" value="PTS_EIIB"/>
    <property type="match status" value="1"/>
</dbReference>
<dbReference type="PROSITE" id="PS51093">
    <property type="entry name" value="PTS_EIIA_TYPE_1"/>
    <property type="match status" value="1"/>
</dbReference>
<comment type="subcellular location">
    <subcellularLocation>
        <location evidence="1">Cell membrane</location>
        <topology evidence="1">Multi-pass membrane protein</topology>
    </subcellularLocation>
</comment>
<feature type="transmembrane region" description="Helical" evidence="12">
    <location>
        <begin position="100"/>
        <end position="121"/>
    </location>
</feature>
<dbReference type="InterPro" id="IPR011055">
    <property type="entry name" value="Dup_hybrid_motif"/>
</dbReference>
<name>A0ABY5JGN4_9FIRM</name>
<keyword evidence="3" id="KW-1003">Cell membrane</keyword>
<evidence type="ECO:0000256" key="3">
    <source>
        <dbReference type="ARBA" id="ARBA00022475"/>
    </source>
</evidence>
<reference evidence="16 17" key="1">
    <citation type="submission" date="2021-03" db="EMBL/GenBank/DDBJ databases">
        <title>Comparative Genomics and Metabolomics in the genus Turicibacter.</title>
        <authorList>
            <person name="Maki J."/>
            <person name="Looft T."/>
        </authorList>
    </citation>
    <scope>NUCLEOTIDE SEQUENCE [LARGE SCALE GENOMIC DNA]</scope>
    <source>
        <strain evidence="16 17">MMM721</strain>
    </source>
</reference>
<evidence type="ECO:0000313" key="17">
    <source>
        <dbReference type="Proteomes" id="UP001058016"/>
    </source>
</evidence>
<feature type="domain" description="PTS EIIC type-1" evidence="15">
    <location>
        <begin position="102"/>
        <end position="451"/>
    </location>
</feature>
<feature type="domain" description="PTS EIIB type-1" evidence="14">
    <location>
        <begin position="5"/>
        <end position="87"/>
    </location>
</feature>
<keyword evidence="6" id="KW-0598">Phosphotransferase system</keyword>
<feature type="transmembrane region" description="Helical" evidence="12">
    <location>
        <begin position="151"/>
        <end position="182"/>
    </location>
</feature>
<dbReference type="RefSeq" id="WP_212726147.1">
    <property type="nucleotide sequence ID" value="NZ_CP071249.1"/>
</dbReference>
<dbReference type="Gene3D" id="2.70.70.10">
    <property type="entry name" value="Glucose Permease (Domain IIA)"/>
    <property type="match status" value="1"/>
</dbReference>
<dbReference type="CDD" id="cd00212">
    <property type="entry name" value="PTS_IIB_glc"/>
    <property type="match status" value="1"/>
</dbReference>
<feature type="transmembrane region" description="Helical" evidence="12">
    <location>
        <begin position="314"/>
        <end position="334"/>
    </location>
</feature>
<keyword evidence="10 12" id="KW-0472">Membrane</keyword>
<organism evidence="16 17">
    <name type="scientific">Turicibacter bilis</name>
    <dbReference type="NCBI Taxonomy" id="2735723"/>
    <lineage>
        <taxon>Bacteria</taxon>
        <taxon>Bacillati</taxon>
        <taxon>Bacillota</taxon>
        <taxon>Erysipelotrichia</taxon>
        <taxon>Erysipelotrichales</taxon>
        <taxon>Turicibacteraceae</taxon>
        <taxon>Turicibacter</taxon>
    </lineage>
</organism>
<dbReference type="Proteomes" id="UP001058016">
    <property type="component" value="Chromosome"/>
</dbReference>
<dbReference type="InterPro" id="IPR001996">
    <property type="entry name" value="PTS_IIB_1"/>
</dbReference>
<dbReference type="InterPro" id="IPR018113">
    <property type="entry name" value="PTrfase_EIIB_Cys"/>
</dbReference>
<feature type="domain" description="PTS EIIA type-1" evidence="13">
    <location>
        <begin position="478"/>
        <end position="582"/>
    </location>
</feature>
<dbReference type="PROSITE" id="PS00371">
    <property type="entry name" value="PTS_EIIA_TYPE_1_HIS"/>
    <property type="match status" value="1"/>
</dbReference>
<evidence type="ECO:0000313" key="16">
    <source>
        <dbReference type="EMBL" id="UUF05745.1"/>
    </source>
</evidence>
<feature type="transmembrane region" description="Helical" evidence="12">
    <location>
        <begin position="276"/>
        <end position="302"/>
    </location>
</feature>
<dbReference type="PANTHER" id="PTHR30175:SF1">
    <property type="entry name" value="PTS SYSTEM ARBUTIN-, CELLOBIOSE-, AND SALICIN-SPECIFIC EIIBC COMPONENT-RELATED"/>
    <property type="match status" value="1"/>
</dbReference>
<dbReference type="PROSITE" id="PS51103">
    <property type="entry name" value="PTS_EIIC_TYPE_1"/>
    <property type="match status" value="1"/>
</dbReference>
<protein>
    <submittedName>
        <fullName evidence="16">PTS glucose transporter subunit IIA</fullName>
    </submittedName>
</protein>
<dbReference type="Pfam" id="PF02378">
    <property type="entry name" value="PTS_EIIC"/>
    <property type="match status" value="1"/>
</dbReference>
<feature type="active site" description="Phosphocysteine intermediate; for EIIB activity" evidence="11">
    <location>
        <position position="27"/>
    </location>
</feature>
<dbReference type="PROSITE" id="PS01035">
    <property type="entry name" value="PTS_EIIB_TYPE_1_CYS"/>
    <property type="match status" value="1"/>
</dbReference>
<evidence type="ECO:0000259" key="13">
    <source>
        <dbReference type="PROSITE" id="PS51093"/>
    </source>
</evidence>
<accession>A0ABY5JGN4</accession>
<evidence type="ECO:0000256" key="9">
    <source>
        <dbReference type="ARBA" id="ARBA00022989"/>
    </source>
</evidence>
<keyword evidence="7 12" id="KW-0812">Transmembrane</keyword>
<evidence type="ECO:0000259" key="14">
    <source>
        <dbReference type="PROSITE" id="PS51098"/>
    </source>
</evidence>
<dbReference type="NCBIfam" id="TIGR01995">
    <property type="entry name" value="PTS-II-ABC-beta"/>
    <property type="match status" value="1"/>
</dbReference>
<evidence type="ECO:0000256" key="2">
    <source>
        <dbReference type="ARBA" id="ARBA00022448"/>
    </source>
</evidence>
<proteinExistence type="predicted"/>
<evidence type="ECO:0000256" key="4">
    <source>
        <dbReference type="ARBA" id="ARBA00022597"/>
    </source>
</evidence>
<keyword evidence="2" id="KW-0813">Transport</keyword>
<dbReference type="InterPro" id="IPR001127">
    <property type="entry name" value="PTS_EIIA_1_perm"/>
</dbReference>
<dbReference type="InterPro" id="IPR003352">
    <property type="entry name" value="PTS_EIIC"/>
</dbReference>
<evidence type="ECO:0000256" key="7">
    <source>
        <dbReference type="ARBA" id="ARBA00022692"/>
    </source>
</evidence>
<evidence type="ECO:0000256" key="6">
    <source>
        <dbReference type="ARBA" id="ARBA00022683"/>
    </source>
</evidence>
<dbReference type="InterPro" id="IPR050558">
    <property type="entry name" value="PTS_Sugar-Specific_Components"/>
</dbReference>
<keyword evidence="17" id="KW-1185">Reference proteome</keyword>
<feature type="transmembrane region" description="Helical" evidence="12">
    <location>
        <begin position="371"/>
        <end position="388"/>
    </location>
</feature>
<feature type="transmembrane region" description="Helical" evidence="12">
    <location>
        <begin position="233"/>
        <end position="256"/>
    </location>
</feature>
<dbReference type="EMBL" id="CP071249">
    <property type="protein sequence ID" value="UUF05745.1"/>
    <property type="molecule type" value="Genomic_DNA"/>
</dbReference>
<dbReference type="SUPFAM" id="SSF55604">
    <property type="entry name" value="Glucose permease domain IIB"/>
    <property type="match status" value="1"/>
</dbReference>
<dbReference type="PANTHER" id="PTHR30175">
    <property type="entry name" value="PHOSPHOTRANSFERASE SYSTEM TRANSPORT PROTEIN"/>
    <property type="match status" value="1"/>
</dbReference>
<keyword evidence="8" id="KW-0418">Kinase</keyword>
<evidence type="ECO:0000256" key="10">
    <source>
        <dbReference type="ARBA" id="ARBA00023136"/>
    </source>
</evidence>
<evidence type="ECO:0000256" key="12">
    <source>
        <dbReference type="SAM" id="Phobius"/>
    </source>
</evidence>
<evidence type="ECO:0000256" key="8">
    <source>
        <dbReference type="ARBA" id="ARBA00022777"/>
    </source>
</evidence>
<feature type="transmembrane region" description="Helical" evidence="12">
    <location>
        <begin position="417"/>
        <end position="440"/>
    </location>
</feature>
<dbReference type="InterPro" id="IPR011297">
    <property type="entry name" value="PTS_IIABC_b_glu"/>
</dbReference>
<evidence type="ECO:0000256" key="1">
    <source>
        <dbReference type="ARBA" id="ARBA00004651"/>
    </source>
</evidence>
<sequence>MGKYESLAKEIIKYVGGSDNIISLVHCVTRLRFQLKDESKAQDEVLKNMSGVVTVMKSNGQYQVVIGNHVPEVYADVCKLAGITSGTQEVTKKMSMKDKVLDTISGIFAPILGVLCASGMIKGFLALFLFLGVVSETSGIYMLVDGIGDALFYFFPIVLGYTSAVKFGMTPFLGMVIGAALIYPTLQGVDLEVFGLTINATYTSTVLPILLTNILAAYLYKALNKVIPTVIKAFVVPMFVLLIAVPIGYLVIGPVANVISDGLANVIMGIYGFNPVLAGILVGFLWQFLVIFGVHMGLVAVGIIQFMSGQPTPIFSLMFVPSFAQTAVVFAMWLKTKDKKLKEVALPAWISGIFGVTEPAIYGVTLPRIKYFIISCIGAGLGAAYIGFKDLLTYQMAGLGIFGFPGFINLDGDTASIMMHVCIALVIAIGFSFTATFILFKDDKNETNDEVLESTRMGQEELMSPIKGQTIALTDLKDEAFNSGILGKGIGIIPTEGKVVAPFDGTVVTLFPTKHAIGLVSENGCEMLIHVGVDTVRLNGEHFEAFVKQGDVVKKGQLLLTFDIQAIQDAGYCLETPVIITNSNDYTDVIETQDQEIKPTDKLLTVIL</sequence>
<gene>
    <name evidence="16" type="ORF">J0J69_12010</name>
</gene>
<evidence type="ECO:0000256" key="5">
    <source>
        <dbReference type="ARBA" id="ARBA00022679"/>
    </source>
</evidence>
<evidence type="ECO:0000256" key="11">
    <source>
        <dbReference type="PROSITE-ProRule" id="PRU00421"/>
    </source>
</evidence>
<dbReference type="PROSITE" id="PS51098">
    <property type="entry name" value="PTS_EIIB_TYPE_1"/>
    <property type="match status" value="1"/>
</dbReference>
<evidence type="ECO:0000259" key="15">
    <source>
        <dbReference type="PROSITE" id="PS51103"/>
    </source>
</evidence>
<keyword evidence="9 12" id="KW-1133">Transmembrane helix</keyword>